<gene>
    <name evidence="1" type="ORF">OsI_38070</name>
</gene>
<dbReference type="HOGENOM" id="CLU_2642448_0_0_1"/>
<accession>B8BP93</accession>
<organism evidence="1 2">
    <name type="scientific">Oryza sativa subsp. indica</name>
    <name type="common">Rice</name>
    <dbReference type="NCBI Taxonomy" id="39946"/>
    <lineage>
        <taxon>Eukaryota</taxon>
        <taxon>Viridiplantae</taxon>
        <taxon>Streptophyta</taxon>
        <taxon>Embryophyta</taxon>
        <taxon>Tracheophyta</taxon>
        <taxon>Spermatophyta</taxon>
        <taxon>Magnoliopsida</taxon>
        <taxon>Liliopsida</taxon>
        <taxon>Poales</taxon>
        <taxon>Poaceae</taxon>
        <taxon>BOP clade</taxon>
        <taxon>Oryzoideae</taxon>
        <taxon>Oryzeae</taxon>
        <taxon>Oryzinae</taxon>
        <taxon>Oryza</taxon>
        <taxon>Oryza sativa</taxon>
    </lineage>
</organism>
<evidence type="ECO:0000313" key="1">
    <source>
        <dbReference type="EMBL" id="EEC69141.1"/>
    </source>
</evidence>
<dbReference type="AlphaFoldDB" id="B8BP93"/>
<keyword evidence="2" id="KW-1185">Reference proteome</keyword>
<evidence type="ECO:0000313" key="2">
    <source>
        <dbReference type="Proteomes" id="UP000007015"/>
    </source>
</evidence>
<dbReference type="EMBL" id="CM000137">
    <property type="protein sequence ID" value="EEC69141.1"/>
    <property type="molecule type" value="Genomic_DNA"/>
</dbReference>
<dbReference type="Gramene" id="BGIOSGA036330-TA">
    <property type="protein sequence ID" value="BGIOSGA036330-PA"/>
    <property type="gene ID" value="BGIOSGA036330"/>
</dbReference>
<protein>
    <submittedName>
        <fullName evidence="1">Uncharacterized protein</fullName>
    </submittedName>
</protein>
<reference evidence="1 2" key="1">
    <citation type="journal article" date="2005" name="PLoS Biol.">
        <title>The genomes of Oryza sativa: a history of duplications.</title>
        <authorList>
            <person name="Yu J."/>
            <person name="Wang J."/>
            <person name="Lin W."/>
            <person name="Li S."/>
            <person name="Li H."/>
            <person name="Zhou J."/>
            <person name="Ni P."/>
            <person name="Dong W."/>
            <person name="Hu S."/>
            <person name="Zeng C."/>
            <person name="Zhang J."/>
            <person name="Zhang Y."/>
            <person name="Li R."/>
            <person name="Xu Z."/>
            <person name="Li S."/>
            <person name="Li X."/>
            <person name="Zheng H."/>
            <person name="Cong L."/>
            <person name="Lin L."/>
            <person name="Yin J."/>
            <person name="Geng J."/>
            <person name="Li G."/>
            <person name="Shi J."/>
            <person name="Liu J."/>
            <person name="Lv H."/>
            <person name="Li J."/>
            <person name="Wang J."/>
            <person name="Deng Y."/>
            <person name="Ran L."/>
            <person name="Shi X."/>
            <person name="Wang X."/>
            <person name="Wu Q."/>
            <person name="Li C."/>
            <person name="Ren X."/>
            <person name="Wang J."/>
            <person name="Wang X."/>
            <person name="Li D."/>
            <person name="Liu D."/>
            <person name="Zhang X."/>
            <person name="Ji Z."/>
            <person name="Zhao W."/>
            <person name="Sun Y."/>
            <person name="Zhang Z."/>
            <person name="Bao J."/>
            <person name="Han Y."/>
            <person name="Dong L."/>
            <person name="Ji J."/>
            <person name="Chen P."/>
            <person name="Wu S."/>
            <person name="Liu J."/>
            <person name="Xiao Y."/>
            <person name="Bu D."/>
            <person name="Tan J."/>
            <person name="Yang L."/>
            <person name="Ye C."/>
            <person name="Zhang J."/>
            <person name="Xu J."/>
            <person name="Zhou Y."/>
            <person name="Yu Y."/>
            <person name="Zhang B."/>
            <person name="Zhuang S."/>
            <person name="Wei H."/>
            <person name="Liu B."/>
            <person name="Lei M."/>
            <person name="Yu H."/>
            <person name="Li Y."/>
            <person name="Xu H."/>
            <person name="Wei S."/>
            <person name="He X."/>
            <person name="Fang L."/>
            <person name="Zhang Z."/>
            <person name="Zhang Y."/>
            <person name="Huang X."/>
            <person name="Su Z."/>
            <person name="Tong W."/>
            <person name="Li J."/>
            <person name="Tong Z."/>
            <person name="Li S."/>
            <person name="Ye J."/>
            <person name="Wang L."/>
            <person name="Fang L."/>
            <person name="Lei T."/>
            <person name="Chen C."/>
            <person name="Chen H."/>
            <person name="Xu Z."/>
            <person name="Li H."/>
            <person name="Huang H."/>
            <person name="Zhang F."/>
            <person name="Xu H."/>
            <person name="Li N."/>
            <person name="Zhao C."/>
            <person name="Li S."/>
            <person name="Dong L."/>
            <person name="Huang Y."/>
            <person name="Li L."/>
            <person name="Xi Y."/>
            <person name="Qi Q."/>
            <person name="Li W."/>
            <person name="Zhang B."/>
            <person name="Hu W."/>
            <person name="Zhang Y."/>
            <person name="Tian X."/>
            <person name="Jiao Y."/>
            <person name="Liang X."/>
            <person name="Jin J."/>
            <person name="Gao L."/>
            <person name="Zheng W."/>
            <person name="Hao B."/>
            <person name="Liu S."/>
            <person name="Wang W."/>
            <person name="Yuan L."/>
            <person name="Cao M."/>
            <person name="McDermott J."/>
            <person name="Samudrala R."/>
            <person name="Wang J."/>
            <person name="Wong G.K."/>
            <person name="Yang H."/>
        </authorList>
    </citation>
    <scope>NUCLEOTIDE SEQUENCE [LARGE SCALE GENOMIC DNA]</scope>
    <source>
        <strain evidence="2">cv. 93-11</strain>
    </source>
</reference>
<sequence length="77" mass="8253">MAVRGRSISYRLRAVTGGSLCVLSPTEVLGVIAACACGNGSAGKKQLDAGRKQRQAGGVFNWRNKQIEGHEQLRQQI</sequence>
<name>B8BP93_ORYSI</name>
<dbReference type="Proteomes" id="UP000007015">
    <property type="component" value="Chromosome 12"/>
</dbReference>
<proteinExistence type="predicted"/>